<sequence>MTTGETLRISFTLRRLCLSQSVVRLSHRRLLPPPLNTLHPPDPPVPPDPPDFCNGKGLDSYQIPVTVSVKFFTSSRRDKSLDPPAPPSITGWVVLPTTATLYPDFLCADPSFTVISIVAGVKICKPLGKALVCNLGLAHHVDSMGPTKKNGSEGPYHLPNIRSGSSFFWILIIVINTMLALSWMCFELDTFSVVSRSKFSGFSNPVISSFLERTRSPFLLLVRVRFVSDLTPINSLTIMRKLGGMGSLPKP</sequence>
<keyword evidence="1" id="KW-1133">Transmembrane helix</keyword>
<accession>A0A565AUI5</accession>
<name>A0A565AUI5_9BRAS</name>
<dbReference type="EMBL" id="CABITT030000001">
    <property type="protein sequence ID" value="VVA92309.1"/>
    <property type="molecule type" value="Genomic_DNA"/>
</dbReference>
<comment type="caution">
    <text evidence="2">The sequence shown here is derived from an EMBL/GenBank/DDBJ whole genome shotgun (WGS) entry which is preliminary data.</text>
</comment>
<proteinExistence type="predicted"/>
<keyword evidence="3" id="KW-1185">Reference proteome</keyword>
<keyword evidence="1" id="KW-0472">Membrane</keyword>
<gene>
    <name evidence="2" type="ORF">ANE_LOCUS2754</name>
</gene>
<feature type="transmembrane region" description="Helical" evidence="1">
    <location>
        <begin position="167"/>
        <end position="186"/>
    </location>
</feature>
<evidence type="ECO:0000256" key="1">
    <source>
        <dbReference type="SAM" id="Phobius"/>
    </source>
</evidence>
<reference evidence="2" key="1">
    <citation type="submission" date="2019-07" db="EMBL/GenBank/DDBJ databases">
        <authorList>
            <person name="Dittberner H."/>
        </authorList>
    </citation>
    <scope>NUCLEOTIDE SEQUENCE [LARGE SCALE GENOMIC DNA]</scope>
</reference>
<keyword evidence="1" id="KW-0812">Transmembrane</keyword>
<evidence type="ECO:0000313" key="3">
    <source>
        <dbReference type="Proteomes" id="UP000489600"/>
    </source>
</evidence>
<protein>
    <submittedName>
        <fullName evidence="2">Uncharacterized protein</fullName>
    </submittedName>
</protein>
<dbReference type="AlphaFoldDB" id="A0A565AUI5"/>
<dbReference type="Proteomes" id="UP000489600">
    <property type="component" value="Unassembled WGS sequence"/>
</dbReference>
<evidence type="ECO:0000313" key="2">
    <source>
        <dbReference type="EMBL" id="VVA92309.1"/>
    </source>
</evidence>
<organism evidence="2 3">
    <name type="scientific">Arabis nemorensis</name>
    <dbReference type="NCBI Taxonomy" id="586526"/>
    <lineage>
        <taxon>Eukaryota</taxon>
        <taxon>Viridiplantae</taxon>
        <taxon>Streptophyta</taxon>
        <taxon>Embryophyta</taxon>
        <taxon>Tracheophyta</taxon>
        <taxon>Spermatophyta</taxon>
        <taxon>Magnoliopsida</taxon>
        <taxon>eudicotyledons</taxon>
        <taxon>Gunneridae</taxon>
        <taxon>Pentapetalae</taxon>
        <taxon>rosids</taxon>
        <taxon>malvids</taxon>
        <taxon>Brassicales</taxon>
        <taxon>Brassicaceae</taxon>
        <taxon>Arabideae</taxon>
        <taxon>Arabis</taxon>
    </lineage>
</organism>